<keyword evidence="2" id="KW-1185">Reference proteome</keyword>
<evidence type="ECO:0000313" key="2">
    <source>
        <dbReference type="Proteomes" id="UP000828390"/>
    </source>
</evidence>
<organism evidence="1 2">
    <name type="scientific">Dreissena polymorpha</name>
    <name type="common">Zebra mussel</name>
    <name type="synonym">Mytilus polymorpha</name>
    <dbReference type="NCBI Taxonomy" id="45954"/>
    <lineage>
        <taxon>Eukaryota</taxon>
        <taxon>Metazoa</taxon>
        <taxon>Spiralia</taxon>
        <taxon>Lophotrochozoa</taxon>
        <taxon>Mollusca</taxon>
        <taxon>Bivalvia</taxon>
        <taxon>Autobranchia</taxon>
        <taxon>Heteroconchia</taxon>
        <taxon>Euheterodonta</taxon>
        <taxon>Imparidentia</taxon>
        <taxon>Neoheterodontei</taxon>
        <taxon>Myida</taxon>
        <taxon>Dreissenoidea</taxon>
        <taxon>Dreissenidae</taxon>
        <taxon>Dreissena</taxon>
    </lineage>
</organism>
<sequence length="51" mass="6185">MTHKQYTQYLQLVDCLINRHHQISVRHVMVHARVLGQCPTRRYRLIDRSGR</sequence>
<comment type="caution">
    <text evidence="1">The sequence shown here is derived from an EMBL/GenBank/DDBJ whole genome shotgun (WGS) entry which is preliminary data.</text>
</comment>
<accession>A0A9D4QP20</accession>
<dbReference type="Proteomes" id="UP000828390">
    <property type="component" value="Unassembled WGS sequence"/>
</dbReference>
<dbReference type="EMBL" id="JAIWYP010000004">
    <property type="protein sequence ID" value="KAH3838094.1"/>
    <property type="molecule type" value="Genomic_DNA"/>
</dbReference>
<evidence type="ECO:0000313" key="1">
    <source>
        <dbReference type="EMBL" id="KAH3838094.1"/>
    </source>
</evidence>
<proteinExistence type="predicted"/>
<reference evidence="1" key="2">
    <citation type="submission" date="2020-11" db="EMBL/GenBank/DDBJ databases">
        <authorList>
            <person name="McCartney M.A."/>
            <person name="Auch B."/>
            <person name="Kono T."/>
            <person name="Mallez S."/>
            <person name="Becker A."/>
            <person name="Gohl D.M."/>
            <person name="Silverstein K.A.T."/>
            <person name="Koren S."/>
            <person name="Bechman K.B."/>
            <person name="Herman A."/>
            <person name="Abrahante J.E."/>
            <person name="Garbe J."/>
        </authorList>
    </citation>
    <scope>NUCLEOTIDE SEQUENCE</scope>
    <source>
        <strain evidence="1">Duluth1</strain>
        <tissue evidence="1">Whole animal</tissue>
    </source>
</reference>
<protein>
    <submittedName>
        <fullName evidence="1">Uncharacterized protein</fullName>
    </submittedName>
</protein>
<reference evidence="1" key="1">
    <citation type="journal article" date="2019" name="bioRxiv">
        <title>The Genome of the Zebra Mussel, Dreissena polymorpha: A Resource for Invasive Species Research.</title>
        <authorList>
            <person name="McCartney M.A."/>
            <person name="Auch B."/>
            <person name="Kono T."/>
            <person name="Mallez S."/>
            <person name="Zhang Y."/>
            <person name="Obille A."/>
            <person name="Becker A."/>
            <person name="Abrahante J.E."/>
            <person name="Garbe J."/>
            <person name="Badalamenti J.P."/>
            <person name="Herman A."/>
            <person name="Mangelson H."/>
            <person name="Liachko I."/>
            <person name="Sullivan S."/>
            <person name="Sone E.D."/>
            <person name="Koren S."/>
            <person name="Silverstein K.A.T."/>
            <person name="Beckman K.B."/>
            <person name="Gohl D.M."/>
        </authorList>
    </citation>
    <scope>NUCLEOTIDE SEQUENCE</scope>
    <source>
        <strain evidence="1">Duluth1</strain>
        <tissue evidence="1">Whole animal</tissue>
    </source>
</reference>
<name>A0A9D4QP20_DREPO</name>
<dbReference type="AlphaFoldDB" id="A0A9D4QP20"/>
<gene>
    <name evidence="1" type="ORF">DPMN_111500</name>
</gene>